<keyword evidence="5 6" id="KW-0472">Membrane</keyword>
<evidence type="ECO:0000256" key="1">
    <source>
        <dbReference type="ARBA" id="ARBA00004651"/>
    </source>
</evidence>
<feature type="transmembrane region" description="Helical" evidence="6">
    <location>
        <begin position="226"/>
        <end position="247"/>
    </location>
</feature>
<feature type="transmembrane region" description="Helical" evidence="6">
    <location>
        <begin position="153"/>
        <end position="174"/>
    </location>
</feature>
<dbReference type="InterPro" id="IPR003841">
    <property type="entry name" value="Na/Pi_transpt"/>
</dbReference>
<evidence type="ECO:0000256" key="5">
    <source>
        <dbReference type="ARBA" id="ARBA00023136"/>
    </source>
</evidence>
<keyword evidence="2" id="KW-1003">Cell membrane</keyword>
<comment type="caution">
    <text evidence="7">The sequence shown here is derived from an EMBL/GenBank/DDBJ whole genome shotgun (WGS) entry which is preliminary data.</text>
</comment>
<dbReference type="GO" id="GO:0005886">
    <property type="term" value="C:plasma membrane"/>
    <property type="evidence" value="ECO:0007669"/>
    <property type="project" value="UniProtKB-SubCell"/>
</dbReference>
<evidence type="ECO:0000313" key="8">
    <source>
        <dbReference type="Proteomes" id="UP000050517"/>
    </source>
</evidence>
<protein>
    <submittedName>
        <fullName evidence="7">Na+/Pi-cotransporter</fullName>
    </submittedName>
</protein>
<evidence type="ECO:0000256" key="6">
    <source>
        <dbReference type="SAM" id="Phobius"/>
    </source>
</evidence>
<accession>A0A0N8VZ88</accession>
<dbReference type="Proteomes" id="UP000050517">
    <property type="component" value="Unassembled WGS sequence"/>
</dbReference>
<feature type="transmembrane region" description="Helical" evidence="6">
    <location>
        <begin position="346"/>
        <end position="367"/>
    </location>
</feature>
<dbReference type="PANTHER" id="PTHR10010">
    <property type="entry name" value="SOLUTE CARRIER FAMILY 34 SODIUM PHOSPHATE , MEMBER 2-RELATED"/>
    <property type="match status" value="1"/>
</dbReference>
<comment type="subcellular location">
    <subcellularLocation>
        <location evidence="1">Cell membrane</location>
        <topology evidence="1">Multi-pass membrane protein</topology>
    </subcellularLocation>
</comment>
<feature type="transmembrane region" description="Helical" evidence="6">
    <location>
        <begin position="83"/>
        <end position="100"/>
    </location>
</feature>
<gene>
    <name evidence="7" type="ORF">Cocul_02191</name>
</gene>
<reference evidence="7 8" key="1">
    <citation type="submission" date="2015-10" db="EMBL/GenBank/DDBJ databases">
        <title>Corynebacteirum lowii and Corynebacterium oculi species nova, derived from human clinical disease and and emended description of Corynebacterium mastiditis.</title>
        <authorList>
            <person name="Bernard K."/>
            <person name="Pacheco A.L."/>
            <person name="Mcdougall C."/>
            <person name="Burtx T."/>
            <person name="Weibe D."/>
            <person name="Tyler S."/>
            <person name="Olson A.B."/>
            <person name="Cnockaert M."/>
            <person name="Eguchi H."/>
            <person name="Kuwahara T."/>
            <person name="Nakayama-Imaohji H."/>
            <person name="Boudewijins M."/>
            <person name="Van Hoecke F."/>
            <person name="Bernier A.-M."/>
            <person name="Vandamme P."/>
        </authorList>
    </citation>
    <scope>NUCLEOTIDE SEQUENCE [LARGE SCALE GENOMIC DNA]</scope>
    <source>
        <strain evidence="7 8">NML 130210</strain>
    </source>
</reference>
<feature type="transmembrane region" description="Helical" evidence="6">
    <location>
        <begin position="120"/>
        <end position="141"/>
    </location>
</feature>
<feature type="transmembrane region" description="Helical" evidence="6">
    <location>
        <begin position="312"/>
        <end position="334"/>
    </location>
</feature>
<name>A0A0N8VZ88_9CORY</name>
<keyword evidence="4 6" id="KW-1133">Transmembrane helix</keyword>
<dbReference type="AlphaFoldDB" id="A0A0N8VZ88"/>
<dbReference type="GO" id="GO:0005436">
    <property type="term" value="F:sodium:phosphate symporter activity"/>
    <property type="evidence" value="ECO:0007669"/>
    <property type="project" value="InterPro"/>
</dbReference>
<evidence type="ECO:0000256" key="3">
    <source>
        <dbReference type="ARBA" id="ARBA00022692"/>
    </source>
</evidence>
<keyword evidence="8" id="KW-1185">Reference proteome</keyword>
<keyword evidence="3 6" id="KW-0812">Transmembrane</keyword>
<feature type="transmembrane region" description="Helical" evidence="6">
    <location>
        <begin position="388"/>
        <end position="410"/>
    </location>
</feature>
<feature type="transmembrane region" description="Helical" evidence="6">
    <location>
        <begin position="40"/>
        <end position="62"/>
    </location>
</feature>
<evidence type="ECO:0000256" key="2">
    <source>
        <dbReference type="ARBA" id="ARBA00022475"/>
    </source>
</evidence>
<dbReference type="PATRIC" id="fig|1544416.3.peg.2186"/>
<dbReference type="PANTHER" id="PTHR10010:SF46">
    <property type="entry name" value="SODIUM-DEPENDENT PHOSPHATE TRANSPORT PROTEIN 2B"/>
    <property type="match status" value="1"/>
</dbReference>
<sequence length="412" mass="42850">MVSHTTPRDHSSPLLGTQHYMNPKVIAPHDDMIMLSTAGKLARCAGIAGAIFFLLLGLYLVVDGIYGMSAGYTQRVFSSATHPLIGLVVGILTAAVLQSSSTATALTVAAVGTGAIPVPVAIPLIMGANIGTTLTPLVASLSFSRQREALRRALSAAFLHTWFNVLMVAVFLPIELLFHPLQSLSQTLTDPLFPDLPSGASAQPALTGPLIPLITAVGTQGLLGDLFPTFGGLACLLFGALLIFLGLRIMRALLRTLFAATTLSALEKAFGGSAAAGITTGAVGTAVIQSSTVTIISLLPFAATRSLKQREALFLILGANMGTTLGVFLAFLALPDSPLEAFAFQAAVIHVIFNVLGVALVTLVPLLRRTLLSLASWNARQASSRVPAALGALITAYYALPALILGIWAIGH</sequence>
<dbReference type="EMBL" id="LKST01000004">
    <property type="protein sequence ID" value="KQB83218.1"/>
    <property type="molecule type" value="Genomic_DNA"/>
</dbReference>
<dbReference type="NCBIfam" id="NF037997">
    <property type="entry name" value="Na_Pi_symport"/>
    <property type="match status" value="2"/>
</dbReference>
<evidence type="ECO:0000256" key="4">
    <source>
        <dbReference type="ARBA" id="ARBA00022989"/>
    </source>
</evidence>
<organism evidence="7 8">
    <name type="scientific">Corynebacterium oculi</name>
    <dbReference type="NCBI Taxonomy" id="1544416"/>
    <lineage>
        <taxon>Bacteria</taxon>
        <taxon>Bacillati</taxon>
        <taxon>Actinomycetota</taxon>
        <taxon>Actinomycetes</taxon>
        <taxon>Mycobacteriales</taxon>
        <taxon>Corynebacteriaceae</taxon>
        <taxon>Corynebacterium</taxon>
    </lineage>
</organism>
<dbReference type="Pfam" id="PF02690">
    <property type="entry name" value="Na_Pi_cotrans"/>
    <property type="match status" value="2"/>
</dbReference>
<dbReference type="GO" id="GO:0044341">
    <property type="term" value="P:sodium-dependent phosphate transport"/>
    <property type="evidence" value="ECO:0007669"/>
    <property type="project" value="InterPro"/>
</dbReference>
<proteinExistence type="predicted"/>
<evidence type="ECO:0000313" key="7">
    <source>
        <dbReference type="EMBL" id="KQB83218.1"/>
    </source>
</evidence>